<dbReference type="Pfam" id="PF04398">
    <property type="entry name" value="DUF538"/>
    <property type="match status" value="1"/>
</dbReference>
<dbReference type="Proteomes" id="UP000015105">
    <property type="component" value="Chromosome 3D"/>
</dbReference>
<name>A0A453EEY3_AEGTS</name>
<evidence type="ECO:0000313" key="2">
    <source>
        <dbReference type="Proteomes" id="UP000015105"/>
    </source>
</evidence>
<dbReference type="Gene3D" id="2.30.240.10">
    <property type="entry name" value="At5g01610-like"/>
    <property type="match status" value="1"/>
</dbReference>
<dbReference type="AlphaFoldDB" id="A0A453EEY3"/>
<evidence type="ECO:0008006" key="3">
    <source>
        <dbReference type="Google" id="ProtNLM"/>
    </source>
</evidence>
<dbReference type="InterPro" id="IPR007493">
    <property type="entry name" value="DUF538"/>
</dbReference>
<dbReference type="STRING" id="200361.A0A453EEY3"/>
<evidence type="ECO:0000313" key="1">
    <source>
        <dbReference type="EnsemblPlants" id="AET3Gv20319400.3"/>
    </source>
</evidence>
<reference evidence="1" key="4">
    <citation type="submission" date="2019-03" db="UniProtKB">
        <authorList>
            <consortium name="EnsemblPlants"/>
        </authorList>
    </citation>
    <scope>IDENTIFICATION</scope>
</reference>
<protein>
    <recommendedName>
        <fullName evidence="3">DUF538 domain-containing protein</fullName>
    </recommendedName>
</protein>
<dbReference type="PANTHER" id="PTHR31676">
    <property type="entry name" value="T31J12.3 PROTEIN-RELATED"/>
    <property type="match status" value="1"/>
</dbReference>
<dbReference type="EnsemblPlants" id="AET3Gv20319400.3">
    <property type="protein sequence ID" value="AET3Gv20319400.3"/>
    <property type="gene ID" value="AET3Gv20319400"/>
</dbReference>
<reference evidence="2" key="1">
    <citation type="journal article" date="2014" name="Science">
        <title>Ancient hybridizations among the ancestral genomes of bread wheat.</title>
        <authorList>
            <consortium name="International Wheat Genome Sequencing Consortium,"/>
            <person name="Marcussen T."/>
            <person name="Sandve S.R."/>
            <person name="Heier L."/>
            <person name="Spannagl M."/>
            <person name="Pfeifer M."/>
            <person name="Jakobsen K.S."/>
            <person name="Wulff B.B."/>
            <person name="Steuernagel B."/>
            <person name="Mayer K.F."/>
            <person name="Olsen O.A."/>
        </authorList>
    </citation>
    <scope>NUCLEOTIDE SEQUENCE [LARGE SCALE GENOMIC DNA]</scope>
    <source>
        <strain evidence="2">cv. AL8/78</strain>
    </source>
</reference>
<reference evidence="1" key="3">
    <citation type="journal article" date="2017" name="Nature">
        <title>Genome sequence of the progenitor of the wheat D genome Aegilops tauschii.</title>
        <authorList>
            <person name="Luo M.C."/>
            <person name="Gu Y.Q."/>
            <person name="Puiu D."/>
            <person name="Wang H."/>
            <person name="Twardziok S.O."/>
            <person name="Deal K.R."/>
            <person name="Huo N."/>
            <person name="Zhu T."/>
            <person name="Wang L."/>
            <person name="Wang Y."/>
            <person name="McGuire P.E."/>
            <person name="Liu S."/>
            <person name="Long H."/>
            <person name="Ramasamy R.K."/>
            <person name="Rodriguez J.C."/>
            <person name="Van S.L."/>
            <person name="Yuan L."/>
            <person name="Wang Z."/>
            <person name="Xia Z."/>
            <person name="Xiao L."/>
            <person name="Anderson O.D."/>
            <person name="Ouyang S."/>
            <person name="Liang Y."/>
            <person name="Zimin A.V."/>
            <person name="Pertea G."/>
            <person name="Qi P."/>
            <person name="Bennetzen J.L."/>
            <person name="Dai X."/>
            <person name="Dawson M.W."/>
            <person name="Muller H.G."/>
            <person name="Kugler K."/>
            <person name="Rivarola-Duarte L."/>
            <person name="Spannagl M."/>
            <person name="Mayer K.F.X."/>
            <person name="Lu F.H."/>
            <person name="Bevan M.W."/>
            <person name="Leroy P."/>
            <person name="Li P."/>
            <person name="You F.M."/>
            <person name="Sun Q."/>
            <person name="Liu Z."/>
            <person name="Lyons E."/>
            <person name="Wicker T."/>
            <person name="Salzberg S.L."/>
            <person name="Devos K.M."/>
            <person name="Dvorak J."/>
        </authorList>
    </citation>
    <scope>NUCLEOTIDE SEQUENCE [LARGE SCALE GENOMIC DNA]</scope>
    <source>
        <strain evidence="1">cv. AL8/78</strain>
    </source>
</reference>
<dbReference type="PANTHER" id="PTHR31676:SF201">
    <property type="entry name" value="OS01G0210600 PROTEIN"/>
    <property type="match status" value="1"/>
</dbReference>
<reference evidence="1" key="5">
    <citation type="journal article" date="2021" name="G3 (Bethesda)">
        <title>Aegilops tauschii genome assembly Aet v5.0 features greater sequence contiguity and improved annotation.</title>
        <authorList>
            <person name="Wang L."/>
            <person name="Zhu T."/>
            <person name="Rodriguez J.C."/>
            <person name="Deal K.R."/>
            <person name="Dubcovsky J."/>
            <person name="McGuire P.E."/>
            <person name="Lux T."/>
            <person name="Spannagl M."/>
            <person name="Mayer K.F.X."/>
            <person name="Baldrich P."/>
            <person name="Meyers B.C."/>
            <person name="Huo N."/>
            <person name="Gu Y.Q."/>
            <person name="Zhou H."/>
            <person name="Devos K.M."/>
            <person name="Bennetzen J.L."/>
            <person name="Unver T."/>
            <person name="Budak H."/>
            <person name="Gulick P.J."/>
            <person name="Galiba G."/>
            <person name="Kalapos B."/>
            <person name="Nelson D.R."/>
            <person name="Li P."/>
            <person name="You F.M."/>
            <person name="Luo M.C."/>
            <person name="Dvorak J."/>
        </authorList>
    </citation>
    <scope>NUCLEOTIDE SEQUENCE [LARGE SCALE GENOMIC DNA]</scope>
    <source>
        <strain evidence="1">cv. AL8/78</strain>
    </source>
</reference>
<keyword evidence="2" id="KW-1185">Reference proteome</keyword>
<accession>A0A453EEY3</accession>
<dbReference type="SUPFAM" id="SSF141562">
    <property type="entry name" value="At5g01610-like"/>
    <property type="match status" value="1"/>
</dbReference>
<reference evidence="2" key="2">
    <citation type="journal article" date="2017" name="Nat. Plants">
        <title>The Aegilops tauschii genome reveals multiple impacts of transposons.</title>
        <authorList>
            <person name="Zhao G."/>
            <person name="Zou C."/>
            <person name="Li K."/>
            <person name="Wang K."/>
            <person name="Li T."/>
            <person name="Gao L."/>
            <person name="Zhang X."/>
            <person name="Wang H."/>
            <person name="Yang Z."/>
            <person name="Liu X."/>
            <person name="Jiang W."/>
            <person name="Mao L."/>
            <person name="Kong X."/>
            <person name="Jiao Y."/>
            <person name="Jia J."/>
        </authorList>
    </citation>
    <scope>NUCLEOTIDE SEQUENCE [LARGE SCALE GENOMIC DNA]</scope>
    <source>
        <strain evidence="2">cv. AL8/78</strain>
    </source>
</reference>
<dbReference type="Gramene" id="AET3Gv20319400.3">
    <property type="protein sequence ID" value="AET3Gv20319400.3"/>
    <property type="gene ID" value="AET3Gv20319400"/>
</dbReference>
<sequence>MAQAIEAQREGAEVYHGAALCAEKAVELLAETNMPLGLLPLADIQEVGYNRASGFVWLRQKKALTHTFKQIGRQVSYATEVTAFVEDRKMKRMTGVKSKELLIWITLCDMYIDKDDPSKITLCDMYIEKDDPSKITFKTPTGLGRTFPVSAFEKQDDGKAKAAAADGKEAVVAK</sequence>
<dbReference type="InterPro" id="IPR036758">
    <property type="entry name" value="At5g01610-like"/>
</dbReference>
<proteinExistence type="predicted"/>
<organism evidence="1 2">
    <name type="scientific">Aegilops tauschii subsp. strangulata</name>
    <name type="common">Goatgrass</name>
    <dbReference type="NCBI Taxonomy" id="200361"/>
    <lineage>
        <taxon>Eukaryota</taxon>
        <taxon>Viridiplantae</taxon>
        <taxon>Streptophyta</taxon>
        <taxon>Embryophyta</taxon>
        <taxon>Tracheophyta</taxon>
        <taxon>Spermatophyta</taxon>
        <taxon>Magnoliopsida</taxon>
        <taxon>Liliopsida</taxon>
        <taxon>Poales</taxon>
        <taxon>Poaceae</taxon>
        <taxon>BOP clade</taxon>
        <taxon>Pooideae</taxon>
        <taxon>Triticodae</taxon>
        <taxon>Triticeae</taxon>
        <taxon>Triticinae</taxon>
        <taxon>Aegilops</taxon>
    </lineage>
</organism>